<evidence type="ECO:0000256" key="7">
    <source>
        <dbReference type="ARBA" id="ARBA00022765"/>
    </source>
</evidence>
<dbReference type="SMART" id="SM00773">
    <property type="entry name" value="WGR"/>
    <property type="match status" value="1"/>
</dbReference>
<reference evidence="20 21" key="1">
    <citation type="journal article" date="2017" name="PLoS Biol.">
        <title>The sea cucumber genome provides insights into morphological evolution and visceral regeneration.</title>
        <authorList>
            <person name="Zhang X."/>
            <person name="Sun L."/>
            <person name="Yuan J."/>
            <person name="Sun Y."/>
            <person name="Gao Y."/>
            <person name="Zhang L."/>
            <person name="Li S."/>
            <person name="Dai H."/>
            <person name="Hamel J.F."/>
            <person name="Liu C."/>
            <person name="Yu Y."/>
            <person name="Liu S."/>
            <person name="Lin W."/>
            <person name="Guo K."/>
            <person name="Jin S."/>
            <person name="Xu P."/>
            <person name="Storey K.B."/>
            <person name="Huan P."/>
            <person name="Zhang T."/>
            <person name="Zhou Y."/>
            <person name="Zhang J."/>
            <person name="Lin C."/>
            <person name="Li X."/>
            <person name="Xing L."/>
            <person name="Huo D."/>
            <person name="Sun M."/>
            <person name="Wang L."/>
            <person name="Mercier A."/>
            <person name="Li F."/>
            <person name="Yang H."/>
            <person name="Xiang J."/>
        </authorList>
    </citation>
    <scope>NUCLEOTIDE SEQUENCE [LARGE SCALE GENOMIC DNA]</scope>
    <source>
        <strain evidence="20">Shaxun</strain>
        <tissue evidence="20">Muscle</tissue>
    </source>
</reference>
<dbReference type="Gene3D" id="1.20.142.10">
    <property type="entry name" value="Poly(ADP-ribose) polymerase, regulatory domain"/>
    <property type="match status" value="1"/>
</dbReference>
<dbReference type="PROSITE" id="PS51059">
    <property type="entry name" value="PARP_CATALYTIC"/>
    <property type="match status" value="1"/>
</dbReference>
<dbReference type="GO" id="GO:0035861">
    <property type="term" value="C:site of double-strand break"/>
    <property type="evidence" value="ECO:0007669"/>
    <property type="project" value="TreeGrafter"/>
</dbReference>
<comment type="similarity">
    <text evidence="13">Belongs to the ARTD/PARP family.</text>
</comment>
<protein>
    <recommendedName>
        <fullName evidence="15">Poly [ADP-ribose] polymerase</fullName>
        <shortName evidence="15">PARP</shortName>
        <ecNumber evidence="15">2.4.2.-</ecNumber>
    </recommendedName>
</protein>
<evidence type="ECO:0000256" key="13">
    <source>
        <dbReference type="ARBA" id="ARBA00024347"/>
    </source>
</evidence>
<feature type="domain" description="WGR" evidence="19">
    <location>
        <begin position="60"/>
        <end position="150"/>
    </location>
</feature>
<name>A0A2G8JVN4_STIJA</name>
<dbReference type="Pfam" id="PF05406">
    <property type="entry name" value="WGR"/>
    <property type="match status" value="1"/>
</dbReference>
<accession>A0A2G8JVN4</accession>
<proteinExistence type="inferred from homology"/>
<keyword evidence="10 15" id="KW-0520">NAD</keyword>
<dbReference type="InterPro" id="IPR004102">
    <property type="entry name" value="Poly(ADP-ribose)pol_reg_dom"/>
</dbReference>
<evidence type="ECO:0000259" key="17">
    <source>
        <dbReference type="PROSITE" id="PS51059"/>
    </source>
</evidence>
<dbReference type="GO" id="GO:0006302">
    <property type="term" value="P:double-strand break repair"/>
    <property type="evidence" value="ECO:0007669"/>
    <property type="project" value="TreeGrafter"/>
</dbReference>
<evidence type="ECO:0000256" key="4">
    <source>
        <dbReference type="ARBA" id="ARBA00022695"/>
    </source>
</evidence>
<dbReference type="Pfam" id="PF02877">
    <property type="entry name" value="PARP_reg"/>
    <property type="match status" value="1"/>
</dbReference>
<dbReference type="InterPro" id="IPR008893">
    <property type="entry name" value="WGR_domain"/>
</dbReference>
<dbReference type="InterPro" id="IPR036930">
    <property type="entry name" value="WGR_dom_sf"/>
</dbReference>
<dbReference type="GO" id="GO:0008270">
    <property type="term" value="F:zinc ion binding"/>
    <property type="evidence" value="ECO:0007669"/>
    <property type="project" value="UniProtKB-KW"/>
</dbReference>
<dbReference type="AlphaFoldDB" id="A0A2G8JVN4"/>
<feature type="domain" description="PARP alpha-helical" evidence="18">
    <location>
        <begin position="184"/>
        <end position="301"/>
    </location>
</feature>
<dbReference type="PANTHER" id="PTHR10459">
    <property type="entry name" value="DNA LIGASE"/>
    <property type="match status" value="1"/>
</dbReference>
<evidence type="ECO:0000256" key="3">
    <source>
        <dbReference type="ARBA" id="ARBA00022679"/>
    </source>
</evidence>
<evidence type="ECO:0000313" key="20">
    <source>
        <dbReference type="EMBL" id="PIK39798.1"/>
    </source>
</evidence>
<comment type="catalytic activity">
    <reaction evidence="14">
        <text>NAD(+) + (ADP-D-ribosyl)n-acceptor = nicotinamide + (ADP-D-ribosyl)n+1-acceptor + H(+).</text>
        <dbReference type="EC" id="2.4.2.30"/>
    </reaction>
</comment>
<dbReference type="InterPro" id="IPR050800">
    <property type="entry name" value="ARTD/PARP"/>
</dbReference>
<keyword evidence="8" id="KW-0863">Zinc-finger</keyword>
<gene>
    <name evidence="20" type="ORF">BSL78_23352</name>
</gene>
<dbReference type="InterPro" id="IPR012317">
    <property type="entry name" value="Poly(ADP-ribose)pol_cat_dom"/>
</dbReference>
<dbReference type="FunFam" id="2.20.140.10:FF:000001">
    <property type="entry name" value="Poly [ADP-ribose] polymerase"/>
    <property type="match status" value="1"/>
</dbReference>
<evidence type="ECO:0000256" key="6">
    <source>
        <dbReference type="ARBA" id="ARBA00022737"/>
    </source>
</evidence>
<dbReference type="FunFam" id="1.20.142.10:FF:000002">
    <property type="entry name" value="Poly [ADP-ribose] polymerase"/>
    <property type="match status" value="1"/>
</dbReference>
<organism evidence="20 21">
    <name type="scientific">Stichopus japonicus</name>
    <name type="common">Sea cucumber</name>
    <dbReference type="NCBI Taxonomy" id="307972"/>
    <lineage>
        <taxon>Eukaryota</taxon>
        <taxon>Metazoa</taxon>
        <taxon>Echinodermata</taxon>
        <taxon>Eleutherozoa</taxon>
        <taxon>Echinozoa</taxon>
        <taxon>Holothuroidea</taxon>
        <taxon>Aspidochirotacea</taxon>
        <taxon>Aspidochirotida</taxon>
        <taxon>Stichopodidae</taxon>
        <taxon>Apostichopus</taxon>
    </lineage>
</organism>
<dbReference type="PROSITE" id="PS51060">
    <property type="entry name" value="PARP_ALPHA_HD"/>
    <property type="match status" value="1"/>
</dbReference>
<dbReference type="Gene3D" id="2.20.140.10">
    <property type="entry name" value="WGR domain"/>
    <property type="match status" value="1"/>
</dbReference>
<evidence type="ECO:0000256" key="15">
    <source>
        <dbReference type="RuleBase" id="RU362114"/>
    </source>
</evidence>
<evidence type="ECO:0000256" key="9">
    <source>
        <dbReference type="ARBA" id="ARBA00022833"/>
    </source>
</evidence>
<evidence type="ECO:0000256" key="14">
    <source>
        <dbReference type="ARBA" id="ARBA00033987"/>
    </source>
</evidence>
<keyword evidence="7" id="KW-0013">ADP-ribosylation</keyword>
<dbReference type="SUPFAM" id="SSF47587">
    <property type="entry name" value="Domain of poly(ADP-ribose) polymerase"/>
    <property type="match status" value="1"/>
</dbReference>
<dbReference type="Proteomes" id="UP000230750">
    <property type="component" value="Unassembled WGS sequence"/>
</dbReference>
<dbReference type="GO" id="GO:1990404">
    <property type="term" value="F:NAD+-protein mono-ADP-ribosyltransferase activity"/>
    <property type="evidence" value="ECO:0007669"/>
    <property type="project" value="TreeGrafter"/>
</dbReference>
<evidence type="ECO:0000259" key="18">
    <source>
        <dbReference type="PROSITE" id="PS51060"/>
    </source>
</evidence>
<evidence type="ECO:0000256" key="1">
    <source>
        <dbReference type="ARBA" id="ARBA00004123"/>
    </source>
</evidence>
<keyword evidence="6" id="KW-0677">Repeat</keyword>
<dbReference type="Pfam" id="PF00644">
    <property type="entry name" value="PARP"/>
    <property type="match status" value="1"/>
</dbReference>
<keyword evidence="9" id="KW-0862">Zinc</keyword>
<dbReference type="OrthoDB" id="2017365at2759"/>
<dbReference type="GO" id="GO:0070212">
    <property type="term" value="P:protein poly-ADP-ribosylation"/>
    <property type="evidence" value="ECO:0007669"/>
    <property type="project" value="TreeGrafter"/>
</dbReference>
<keyword evidence="12" id="KW-0539">Nucleus</keyword>
<dbReference type="GO" id="GO:0016779">
    <property type="term" value="F:nucleotidyltransferase activity"/>
    <property type="evidence" value="ECO:0007669"/>
    <property type="project" value="UniProtKB-KW"/>
</dbReference>
<evidence type="ECO:0000256" key="5">
    <source>
        <dbReference type="ARBA" id="ARBA00022723"/>
    </source>
</evidence>
<comment type="subcellular location">
    <subcellularLocation>
        <location evidence="1">Nucleus</location>
    </subcellularLocation>
</comment>
<dbReference type="GO" id="GO:0003950">
    <property type="term" value="F:NAD+ poly-ADP-ribosyltransferase activity"/>
    <property type="evidence" value="ECO:0007669"/>
    <property type="project" value="UniProtKB-UniRule"/>
</dbReference>
<dbReference type="CDD" id="cd08002">
    <property type="entry name" value="WGR_PARP3_like"/>
    <property type="match status" value="1"/>
</dbReference>
<dbReference type="STRING" id="307972.A0A2G8JVN4"/>
<dbReference type="SUPFAM" id="SSF56399">
    <property type="entry name" value="ADP-ribosylation"/>
    <property type="match status" value="1"/>
</dbReference>
<dbReference type="SUPFAM" id="SSF142921">
    <property type="entry name" value="WGR domain-like"/>
    <property type="match status" value="1"/>
</dbReference>
<evidence type="ECO:0000256" key="11">
    <source>
        <dbReference type="ARBA" id="ARBA00023125"/>
    </source>
</evidence>
<dbReference type="GO" id="GO:0005730">
    <property type="term" value="C:nucleolus"/>
    <property type="evidence" value="ECO:0007669"/>
    <property type="project" value="TreeGrafter"/>
</dbReference>
<evidence type="ECO:0000256" key="8">
    <source>
        <dbReference type="ARBA" id="ARBA00022771"/>
    </source>
</evidence>
<dbReference type="InterPro" id="IPR036616">
    <property type="entry name" value="Poly(ADP-ribose)pol_reg_dom_sf"/>
</dbReference>
<evidence type="ECO:0000256" key="12">
    <source>
        <dbReference type="ARBA" id="ARBA00023242"/>
    </source>
</evidence>
<evidence type="ECO:0000256" key="16">
    <source>
        <dbReference type="SAM" id="MobiDB-lite"/>
    </source>
</evidence>
<keyword evidence="3 15" id="KW-0808">Transferase</keyword>
<keyword evidence="11" id="KW-0238">DNA-binding</keyword>
<sequence length="545" mass="61171">MPPRKRAAKKSTPSTTGTKKAKVTTKPEDAELKVKVEALKTADSGKQSVHKVDSHVKLSSVSVYKDYDCMLNQTNINQNNNKYFVIQLLTGGAKYHVFTRWGRVGEPGMNATKSFGDEEAAIKEFKKKFNDKTKNKWDDKANFSPVAGKYTLIEVEQVNEDEMAETAQKLNALDEIDTEIITSPCTLDTATQQLIKLIFDNNMFEEQMAKFELDVKKMPLGVLSKLQIAKGFDVLEELQNALDLGLPLAKLQELSSKFYTVIPHSFGRKLPPTINSAEVLQKKKDMLLVLGDIEIAQSMQKEKPKGQKKNTKEVPHPLDAQYALLKCGLEHVSPKSAEFKIIDAYVKATGQPKELMNVWKVDRHNEDQLFSAHKTIKNRRLLWHGTNVAVVAAILKSGLRIMPHSGEELEGGSTLPLSTANLQLCTGALLFIQHEDSNKVGCTNKGVGIMFLNEVALGKEHHISRDDSSLRIAPSGYDSIVAKGRREPDPLKDTTLTIDGNEIKVPQGKPVTQQQFMHSSFWQSEYLIYKESQNRIRYLLQFKLY</sequence>
<evidence type="ECO:0000256" key="10">
    <source>
        <dbReference type="ARBA" id="ARBA00023027"/>
    </source>
</evidence>
<dbReference type="EC" id="2.4.2.-" evidence="15"/>
<evidence type="ECO:0000256" key="2">
    <source>
        <dbReference type="ARBA" id="ARBA00022676"/>
    </source>
</evidence>
<dbReference type="GO" id="GO:0003677">
    <property type="term" value="F:DNA binding"/>
    <property type="evidence" value="ECO:0007669"/>
    <property type="project" value="UniProtKB-KW"/>
</dbReference>
<keyword evidence="5" id="KW-0479">Metal-binding</keyword>
<evidence type="ECO:0000259" key="19">
    <source>
        <dbReference type="PROSITE" id="PS51977"/>
    </source>
</evidence>
<keyword evidence="21" id="KW-1185">Reference proteome</keyword>
<dbReference type="CDD" id="cd01437">
    <property type="entry name" value="parp_like"/>
    <property type="match status" value="1"/>
</dbReference>
<comment type="caution">
    <text evidence="20">The sequence shown here is derived from an EMBL/GenBank/DDBJ whole genome shotgun (WGS) entry which is preliminary data.</text>
</comment>
<dbReference type="PROSITE" id="PS51977">
    <property type="entry name" value="WGR"/>
    <property type="match status" value="1"/>
</dbReference>
<keyword evidence="2 15" id="KW-0328">Glycosyltransferase</keyword>
<dbReference type="Gene3D" id="3.90.228.10">
    <property type="match status" value="1"/>
</dbReference>
<keyword evidence="4" id="KW-0548">Nucleotidyltransferase</keyword>
<feature type="domain" description="PARP catalytic" evidence="17">
    <location>
        <begin position="316"/>
        <end position="545"/>
    </location>
</feature>
<feature type="region of interest" description="Disordered" evidence="16">
    <location>
        <begin position="1"/>
        <end position="28"/>
    </location>
</feature>
<dbReference type="PANTHER" id="PTHR10459:SF66">
    <property type="entry name" value="PROTEIN MONO-ADP-RIBOSYLTRANSFERASE PARP3"/>
    <property type="match status" value="1"/>
</dbReference>
<dbReference type="EMBL" id="MRZV01001199">
    <property type="protein sequence ID" value="PIK39798.1"/>
    <property type="molecule type" value="Genomic_DNA"/>
</dbReference>
<evidence type="ECO:0000313" key="21">
    <source>
        <dbReference type="Proteomes" id="UP000230750"/>
    </source>
</evidence>